<dbReference type="EMBL" id="JFBU01000001">
    <property type="protein sequence ID" value="EXG83236.1"/>
    <property type="molecule type" value="Genomic_DNA"/>
</dbReference>
<dbReference type="PATRIC" id="fig|915437.3.peg.208"/>
<evidence type="ECO:0000256" key="5">
    <source>
        <dbReference type="ARBA" id="ARBA00022840"/>
    </source>
</evidence>
<dbReference type="InterPro" id="IPR029056">
    <property type="entry name" value="Ribokinase-like"/>
</dbReference>
<protein>
    <submittedName>
        <fullName evidence="7">Sugar kinase, ribokinase</fullName>
        <ecNumber evidence="7">2.7.1.92</ecNumber>
    </submittedName>
</protein>
<dbReference type="CDD" id="cd01166">
    <property type="entry name" value="KdgK"/>
    <property type="match status" value="1"/>
</dbReference>
<dbReference type="RefSeq" id="WP_037282568.1">
    <property type="nucleotide sequence ID" value="NZ_KK073875.1"/>
</dbReference>
<dbReference type="AlphaFoldDB" id="A0A011AMN7"/>
<dbReference type="InterPro" id="IPR011611">
    <property type="entry name" value="PfkB_dom"/>
</dbReference>
<keyword evidence="8" id="KW-1185">Reference proteome</keyword>
<evidence type="ECO:0000256" key="1">
    <source>
        <dbReference type="ARBA" id="ARBA00010688"/>
    </source>
</evidence>
<dbReference type="PANTHER" id="PTHR43085:SF1">
    <property type="entry name" value="PSEUDOURIDINE KINASE-RELATED"/>
    <property type="match status" value="1"/>
</dbReference>
<comment type="caution">
    <text evidence="7">The sequence shown here is derived from an EMBL/GenBank/DDBJ whole genome shotgun (WGS) entry which is preliminary data.</text>
</comment>
<sequence length="330" mass="35845">MQDNRVDMVTLGESMILFQSYNQGALQYEPLFTKSLAGAESNVAIGLSRLGKKTRWVGRLGSDPFGDLVLTTLSGQGVDVSHAVRDHEAPTAVYFKDFKRYGDPAVYYYRKGSAASRLSPEMVDEAWLEGAGHLHVTGITPALGDHTAAATRKLMEMARKKGLTVSFDPNLRRKLWSEETARETLLSLIPLCDIFMPGDEEAEFLLGKLEIEAYGEAFLNMGPKLVAMKLGAEGSIGFTEKASVRAEPFAVDRLIDTVGAGDAFASGLLSVLLDHREKIADGLGEAALHEALRRANLLGSMATQFKGDWEGLPTLAEVHGILDGEKSVTR</sequence>
<evidence type="ECO:0000313" key="7">
    <source>
        <dbReference type="EMBL" id="EXG83236.1"/>
    </source>
</evidence>
<dbReference type="EC" id="2.7.1.92" evidence="7"/>
<evidence type="ECO:0000256" key="4">
    <source>
        <dbReference type="ARBA" id="ARBA00022777"/>
    </source>
</evidence>
<evidence type="ECO:0000256" key="2">
    <source>
        <dbReference type="ARBA" id="ARBA00022679"/>
    </source>
</evidence>
<dbReference type="PROSITE" id="PS00584">
    <property type="entry name" value="PFKB_KINASES_2"/>
    <property type="match status" value="1"/>
</dbReference>
<dbReference type="GO" id="GO:0047590">
    <property type="term" value="F:5-dehydro-2-deoxygluconokinase activity"/>
    <property type="evidence" value="ECO:0007669"/>
    <property type="project" value="UniProtKB-EC"/>
</dbReference>
<dbReference type="Gene3D" id="3.40.1190.20">
    <property type="match status" value="1"/>
</dbReference>
<organism evidence="7 8">
    <name type="scientific">Saccharibacillus sacchari DSM 19268</name>
    <dbReference type="NCBI Taxonomy" id="915437"/>
    <lineage>
        <taxon>Bacteria</taxon>
        <taxon>Bacillati</taxon>
        <taxon>Bacillota</taxon>
        <taxon>Bacilli</taxon>
        <taxon>Bacillales</taxon>
        <taxon>Paenibacillaceae</taxon>
        <taxon>Saccharibacillus</taxon>
    </lineage>
</organism>
<name>A0A011AMN7_9BACL</name>
<evidence type="ECO:0000313" key="8">
    <source>
        <dbReference type="Proteomes" id="UP000053380"/>
    </source>
</evidence>
<keyword evidence="3" id="KW-0547">Nucleotide-binding</keyword>
<feature type="domain" description="Carbohydrate kinase PfkB" evidence="6">
    <location>
        <begin position="8"/>
        <end position="314"/>
    </location>
</feature>
<keyword evidence="4 7" id="KW-0418">Kinase</keyword>
<evidence type="ECO:0000256" key="3">
    <source>
        <dbReference type="ARBA" id="ARBA00022741"/>
    </source>
</evidence>
<dbReference type="SUPFAM" id="SSF53613">
    <property type="entry name" value="Ribokinase-like"/>
    <property type="match status" value="1"/>
</dbReference>
<evidence type="ECO:0000259" key="6">
    <source>
        <dbReference type="Pfam" id="PF00294"/>
    </source>
</evidence>
<keyword evidence="2 7" id="KW-0808">Transferase</keyword>
<dbReference type="PANTHER" id="PTHR43085">
    <property type="entry name" value="HEXOKINASE FAMILY MEMBER"/>
    <property type="match status" value="1"/>
</dbReference>
<keyword evidence="5" id="KW-0067">ATP-binding</keyword>
<dbReference type="OrthoDB" id="9813569at2"/>
<dbReference type="Pfam" id="PF00294">
    <property type="entry name" value="PfkB"/>
    <property type="match status" value="1"/>
</dbReference>
<dbReference type="GO" id="GO:0005524">
    <property type="term" value="F:ATP binding"/>
    <property type="evidence" value="ECO:0007669"/>
    <property type="project" value="UniProtKB-KW"/>
</dbReference>
<dbReference type="InterPro" id="IPR002173">
    <property type="entry name" value="Carboh/pur_kinase_PfkB_CS"/>
</dbReference>
<dbReference type="InterPro" id="IPR050306">
    <property type="entry name" value="PfkB_Carbo_kinase"/>
</dbReference>
<proteinExistence type="inferred from homology"/>
<accession>A0A011AMN7</accession>
<reference evidence="7 8" key="1">
    <citation type="submission" date="2013-07" db="EMBL/GenBank/DDBJ databases">
        <authorList>
            <consortium name="DOE Joint Genome Institute"/>
            <person name="Anderson I."/>
            <person name="Huntemann M."/>
            <person name="Han J."/>
            <person name="Chen A."/>
            <person name="Kyrpides N."/>
            <person name="Mavromatis K."/>
            <person name="Markowitz V."/>
            <person name="Palaniappan K."/>
            <person name="Ivanova N."/>
            <person name="Schaumberg A."/>
            <person name="Pati A."/>
            <person name="Liolios K."/>
            <person name="Nordberg H.P."/>
            <person name="Cantor M.N."/>
            <person name="Hua S.X."/>
            <person name="Woyke T."/>
        </authorList>
    </citation>
    <scope>NUCLEOTIDE SEQUENCE [LARGE SCALE GENOMIC DNA]</scope>
    <source>
        <strain evidence="7 8">DSM 19268</strain>
    </source>
</reference>
<dbReference type="HOGENOM" id="CLU_027634_6_0_9"/>
<comment type="similarity">
    <text evidence="1">Belongs to the carbohydrate kinase PfkB family.</text>
</comment>
<dbReference type="Proteomes" id="UP000053380">
    <property type="component" value="Unassembled WGS sequence"/>
</dbReference>
<gene>
    <name evidence="7" type="ORF">SacsacDRAFT_0201</name>
</gene>